<dbReference type="GeneID" id="36384874"/>
<reference evidence="3" key="3">
    <citation type="submission" date="2020-12" db="UniProtKB">
        <authorList>
            <consortium name="WormBaseParasite"/>
        </authorList>
    </citation>
    <scope>IDENTIFICATION</scope>
</reference>
<dbReference type="CTD" id="36384874"/>
<evidence type="ECO:0000313" key="1">
    <source>
        <dbReference type="EMBL" id="CEF60063.1"/>
    </source>
</evidence>
<dbReference type="WormBase" id="SRAE_X000180300">
    <property type="protein sequence ID" value="SRP01772"/>
    <property type="gene ID" value="WBGene00267380"/>
</dbReference>
<dbReference type="EMBL" id="LN609396">
    <property type="protein sequence ID" value="CEF60063.1"/>
    <property type="molecule type" value="Genomic_DNA"/>
</dbReference>
<dbReference type="RefSeq" id="XP_024499273.1">
    <property type="nucleotide sequence ID" value="XM_024653096.1"/>
</dbReference>
<gene>
    <name evidence="1 3 4" type="ORF">SRAE_X000180300</name>
</gene>
<accession>A0A090KXU7</accession>
<keyword evidence="2" id="KW-1185">Reference proteome</keyword>
<evidence type="ECO:0000313" key="3">
    <source>
        <dbReference type="WBParaSite" id="SRAE_X000180300.1"/>
    </source>
</evidence>
<proteinExistence type="predicted"/>
<evidence type="ECO:0000313" key="2">
    <source>
        <dbReference type="Proteomes" id="UP000035682"/>
    </source>
</evidence>
<organism evidence="1">
    <name type="scientific">Strongyloides ratti</name>
    <name type="common">Parasitic roundworm</name>
    <dbReference type="NCBI Taxonomy" id="34506"/>
    <lineage>
        <taxon>Eukaryota</taxon>
        <taxon>Metazoa</taxon>
        <taxon>Ecdysozoa</taxon>
        <taxon>Nematoda</taxon>
        <taxon>Chromadorea</taxon>
        <taxon>Rhabditida</taxon>
        <taxon>Tylenchina</taxon>
        <taxon>Panagrolaimomorpha</taxon>
        <taxon>Strongyloidoidea</taxon>
        <taxon>Strongyloididae</taxon>
        <taxon>Strongyloides</taxon>
    </lineage>
</organism>
<dbReference type="WBParaSite" id="SRAE_X000180300.1">
    <property type="protein sequence ID" value="SRAE_X000180300.1"/>
    <property type="gene ID" value="WBGene00267380"/>
</dbReference>
<reference evidence="2" key="1">
    <citation type="submission" date="2014-09" db="EMBL/GenBank/DDBJ databases">
        <authorList>
            <person name="Martin A.A."/>
        </authorList>
    </citation>
    <scope>NUCLEOTIDE SEQUENCE</scope>
    <source>
        <strain evidence="2">ED321</strain>
    </source>
</reference>
<sequence>MDLELKLCITSNSREQCIGGYASQFINNVEQIIIMNFLTLSAKLADEKAAAKFFQIKGIIPEEKECSKEHQMKMEFGKYIRWRCYIKECREECGIRIGTWFQDTRLSFPTAAIFIHSWEEQRSSMDFCKKKLEMNPSTTVD</sequence>
<protein>
    <submittedName>
        <fullName evidence="1 3">Uncharacterized protein</fullName>
    </submittedName>
</protein>
<evidence type="ECO:0000313" key="4">
    <source>
        <dbReference type="WormBase" id="SRAE_X000180300"/>
    </source>
</evidence>
<dbReference type="Proteomes" id="UP000035682">
    <property type="component" value="Unplaced"/>
</dbReference>
<name>A0A090KXU7_STRRB</name>
<dbReference type="AlphaFoldDB" id="A0A090KXU7"/>
<reference evidence="1" key="2">
    <citation type="submission" date="2014-09" db="EMBL/GenBank/DDBJ databases">
        <authorList>
            <person name="Aslett A.Martin."/>
        </authorList>
    </citation>
    <scope>NUCLEOTIDE SEQUENCE</scope>
    <source>
        <strain evidence="1">ED321 Heterogonic</strain>
    </source>
</reference>